<organism evidence="1 2">
    <name type="scientific">Sporomusa acidovorans (strain ATCC 49682 / DSM 3132 / Mol)</name>
    <dbReference type="NCBI Taxonomy" id="1123286"/>
    <lineage>
        <taxon>Bacteria</taxon>
        <taxon>Bacillati</taxon>
        <taxon>Bacillota</taxon>
        <taxon>Negativicutes</taxon>
        <taxon>Selenomonadales</taxon>
        <taxon>Sporomusaceae</taxon>
        <taxon>Sporomusa</taxon>
    </lineage>
</organism>
<reference evidence="1" key="1">
    <citation type="submission" date="2024-05" db="EMBL/GenBank/DDBJ databases">
        <title>Isolation and characterization of Sporomusa carbonis sp. nov., a carboxydotrophic hydrogenogen in the genus of Sporomusa isolated from a charcoal burning pile.</title>
        <authorList>
            <person name="Boeer T."/>
            <person name="Rosenbaum F."/>
            <person name="Eysell L."/>
            <person name="Mueller V."/>
            <person name="Daniel R."/>
            <person name="Poehlein A."/>
        </authorList>
    </citation>
    <scope>NUCLEOTIDE SEQUENCE [LARGE SCALE GENOMIC DNA]</scope>
    <source>
        <strain evidence="1">DSM 3132</strain>
    </source>
</reference>
<dbReference type="EMBL" id="CP155571">
    <property type="protein sequence ID" value="XFO75550.1"/>
    <property type="molecule type" value="Genomic_DNA"/>
</dbReference>
<evidence type="ECO:0000313" key="1">
    <source>
        <dbReference type="EMBL" id="XFO75550.1"/>
    </source>
</evidence>
<keyword evidence="2" id="KW-1185">Reference proteome</keyword>
<proteinExistence type="predicted"/>
<accession>A0ABZ3JBZ4</accession>
<dbReference type="RefSeq" id="WP_373657556.1">
    <property type="nucleotide sequence ID" value="NZ_CP155571.1"/>
</dbReference>
<sequence>MMVIKMAGFTELIKNFDKIRDYARDFLVYGYKCRGDYTRKSSRSYNNERRRIESYLARYVKWETSARGKNLFINTNTADLSQNPLFSVWETKTFTSNDCLLHFYLFAILMKLPGLTAQEVSNILYDQYLSSFENPPSPDPMTIRNKLNEYADAGLFSKQKKAKPCIITSAMTH</sequence>
<gene>
    <name evidence="1" type="ORF">SPACI_056720</name>
</gene>
<evidence type="ECO:0000313" key="2">
    <source>
        <dbReference type="Proteomes" id="UP000216052"/>
    </source>
</evidence>
<name>A0ABZ3JBZ4_SPOA4</name>
<protein>
    <submittedName>
        <fullName evidence="1">Uncharacterized protein</fullName>
    </submittedName>
</protein>
<dbReference type="Proteomes" id="UP000216052">
    <property type="component" value="Chromosome"/>
</dbReference>